<evidence type="ECO:0000256" key="13">
    <source>
        <dbReference type="ARBA" id="ARBA00023136"/>
    </source>
</evidence>
<dbReference type="InterPro" id="IPR033034">
    <property type="entry name" value="NDUFB9"/>
</dbReference>
<evidence type="ECO:0000256" key="15">
    <source>
        <dbReference type="ARBA" id="ARBA00032528"/>
    </source>
</evidence>
<dbReference type="GeneID" id="66126301"/>
<dbReference type="RefSeq" id="XP_043060455.1">
    <property type="nucleotide sequence ID" value="XM_043202706.1"/>
</dbReference>
<keyword evidence="8" id="KW-0679">Respiratory chain</keyword>
<evidence type="ECO:0000256" key="10">
    <source>
        <dbReference type="ARBA" id="ARBA00022982"/>
    </source>
</evidence>
<gene>
    <name evidence="17" type="ORF">KL928_002250</name>
</gene>
<comment type="caution">
    <text evidence="17">The sequence shown here is derived from an EMBL/GenBank/DDBJ whole genome shotgun (WGS) entry which is preliminary data.</text>
</comment>
<evidence type="ECO:0000256" key="7">
    <source>
        <dbReference type="ARBA" id="ARBA00022553"/>
    </source>
</evidence>
<evidence type="ECO:0000256" key="3">
    <source>
        <dbReference type="ARBA" id="ARBA00009508"/>
    </source>
</evidence>
<evidence type="ECO:0000259" key="16">
    <source>
        <dbReference type="Pfam" id="PF05347"/>
    </source>
</evidence>
<keyword evidence="12" id="KW-0496">Mitochondrion</keyword>
<dbReference type="InterPro" id="IPR008011">
    <property type="entry name" value="Complex1_LYR_dom"/>
</dbReference>
<evidence type="ECO:0000256" key="4">
    <source>
        <dbReference type="ARBA" id="ARBA00011790"/>
    </source>
</evidence>
<evidence type="ECO:0000256" key="8">
    <source>
        <dbReference type="ARBA" id="ARBA00022660"/>
    </source>
</evidence>
<dbReference type="PANTHER" id="PTHR12868">
    <property type="entry name" value="NADH-UBIQUINONE OXIDOREDUCTASE B22 SUBUNIT"/>
    <property type="match status" value="1"/>
</dbReference>
<evidence type="ECO:0000313" key="17">
    <source>
        <dbReference type="EMBL" id="KAG7819576.1"/>
    </source>
</evidence>
<evidence type="ECO:0000256" key="11">
    <source>
        <dbReference type="ARBA" id="ARBA00022990"/>
    </source>
</evidence>
<keyword evidence="11" id="KW-0007">Acetylation</keyword>
<keyword evidence="13" id="KW-0472">Membrane</keyword>
<proteinExistence type="inferred from homology"/>
<protein>
    <recommendedName>
        <fullName evidence="5">NADH dehydrogenase [ubiquinone] 1 beta subcomplex subunit 9</fullName>
    </recommendedName>
    <alternativeName>
        <fullName evidence="14">Complex I-B22</fullName>
    </alternativeName>
    <alternativeName>
        <fullName evidence="15">NADH-ubiquinone oxidoreductase B22 subunit</fullName>
    </alternativeName>
</protein>
<feature type="domain" description="Complex 1 LYR protein" evidence="16">
    <location>
        <begin position="15"/>
        <end position="61"/>
    </location>
</feature>
<name>A0AAN6I669_PICAN</name>
<comment type="subcellular location">
    <subcellularLocation>
        <location evidence="2">Mitochondrion inner membrane</location>
        <topology evidence="2">Peripheral membrane protein</topology>
        <orientation evidence="2">Matrix side</orientation>
    </subcellularLocation>
</comment>
<dbReference type="Proteomes" id="UP001196530">
    <property type="component" value="Unassembled WGS sequence"/>
</dbReference>
<dbReference type="GO" id="GO:0005743">
    <property type="term" value="C:mitochondrial inner membrane"/>
    <property type="evidence" value="ECO:0007669"/>
    <property type="project" value="UniProtKB-SubCell"/>
</dbReference>
<evidence type="ECO:0000256" key="2">
    <source>
        <dbReference type="ARBA" id="ARBA00004443"/>
    </source>
</evidence>
<evidence type="ECO:0000313" key="18">
    <source>
        <dbReference type="Proteomes" id="UP001196530"/>
    </source>
</evidence>
<comment type="similarity">
    <text evidence="3">Belongs to the complex I LYR family.</text>
</comment>
<comment type="subunit">
    <text evidence="4">Mammalian complex I is composed of 45 different subunits.</text>
</comment>
<sequence>MSKTPVPFSPENIKTVASLYRRSLRTAADWINRRDFYRAKAAEIRLRFEQNRNISDPQELKVSHSRVSILTLQAIIDKTELMLNKFKHPDPIIPPQRPGGIMYDRNAPPRYSSGPPVDLQTTKCYLSEGGHFSNEYYEHICDQRLHQLQAHIYYFKFALVTSIVGMLAVILHYNLKQHHKDNSRQDPQHLRPQTLRQAMVNMLLNVRISVTEAIKFGYCEEQDRYYNDAIIDQYYEDDSYQLQYCMDEVTGDLVRLEPETLSSTTDHLFDSPDILTSATVSDDLRVIVEKVESDNLHAYIFDRESIEENTVALTTKYLLKEPVDIDQYLSVCYGEFDDQEEGADQEEVDYLELKPNLDVLTLDYHLTDQECNKFEDIDNLRKLMSLEDVGESIRPAIVAHTPSICYLIQTTPNPQFKQLMFKFVKDLITYETDNSLDLDRFALLINCIFGATRLASENRTYSCGVKTLYATLGAVAIEDFIEGFDFWFDKDAPNYEVELELLKLVLLKNLQALSCDSYLFDAVSEKIKPLLSRLPENWKVSEMRLVWDMICCHVGNENSLQGQIFLRKPAENKRKCSVALDPTPSPTKKFKGLRSSNRNDFAYA</sequence>
<evidence type="ECO:0000256" key="6">
    <source>
        <dbReference type="ARBA" id="ARBA00022448"/>
    </source>
</evidence>
<accession>A0AAN6I669</accession>
<keyword evidence="9" id="KW-0999">Mitochondrion inner membrane</keyword>
<evidence type="ECO:0000256" key="12">
    <source>
        <dbReference type="ARBA" id="ARBA00023128"/>
    </source>
</evidence>
<keyword evidence="6" id="KW-0813">Transport</keyword>
<evidence type="ECO:0000256" key="1">
    <source>
        <dbReference type="ARBA" id="ARBA00002920"/>
    </source>
</evidence>
<reference evidence="17" key="1">
    <citation type="journal article" date="2021" name="G3 (Bethesda)">
        <title>Genomic diversity, chromosomal rearrangements, and interspecies hybridization in the ogataea polymorpha species complex.</title>
        <authorList>
            <person name="Hanson S.J."/>
            <person name="Cinneide E.O."/>
            <person name="Salzberg L.I."/>
            <person name="Wolfe K.H."/>
            <person name="McGowan J."/>
            <person name="Fitzpatrick D.A."/>
            <person name="Matlin K."/>
        </authorList>
    </citation>
    <scope>NUCLEOTIDE SEQUENCE</scope>
    <source>
        <strain evidence="17">61-244</strain>
    </source>
</reference>
<dbReference type="InterPro" id="IPR045292">
    <property type="entry name" value="Complex1_LYR_NDUFB9_LYRM3"/>
</dbReference>
<comment type="function">
    <text evidence="1">Accessory subunit of the mitochondrial membrane respiratory chain NADH dehydrogenase (Complex I), that is believed to be not involved in catalysis. Complex I functions in the transfer of electrons from NADH to the respiratory chain. The immediate electron acceptor for the enzyme is believed to be ubiquinone.</text>
</comment>
<evidence type="ECO:0000256" key="9">
    <source>
        <dbReference type="ARBA" id="ARBA00022792"/>
    </source>
</evidence>
<evidence type="ECO:0000256" key="5">
    <source>
        <dbReference type="ARBA" id="ARBA00018684"/>
    </source>
</evidence>
<keyword evidence="7" id="KW-0597">Phosphoprotein</keyword>
<dbReference type="Pfam" id="PF05347">
    <property type="entry name" value="Complex1_LYR"/>
    <property type="match status" value="1"/>
</dbReference>
<dbReference type="AlphaFoldDB" id="A0AAN6I669"/>
<dbReference type="CDD" id="cd20263">
    <property type="entry name" value="Complex1_LYR_NDUFB9_LYRM3"/>
    <property type="match status" value="1"/>
</dbReference>
<evidence type="ECO:0000256" key="14">
    <source>
        <dbReference type="ARBA" id="ARBA00030192"/>
    </source>
</evidence>
<dbReference type="PANTHER" id="PTHR12868:SF0">
    <property type="entry name" value="NADH DEHYDROGENASE [UBIQUINONE] 1 BETA SUBCOMPLEX SUBUNIT 9"/>
    <property type="match status" value="1"/>
</dbReference>
<keyword evidence="10" id="KW-0249">Electron transport</keyword>
<dbReference type="EMBL" id="JAHLUX010000004">
    <property type="protein sequence ID" value="KAG7819576.1"/>
    <property type="molecule type" value="Genomic_DNA"/>
</dbReference>
<dbReference type="GO" id="GO:0006120">
    <property type="term" value="P:mitochondrial electron transport, NADH to ubiquinone"/>
    <property type="evidence" value="ECO:0007669"/>
    <property type="project" value="InterPro"/>
</dbReference>
<organism evidence="17 18">
    <name type="scientific">Pichia angusta</name>
    <name type="common">Yeast</name>
    <name type="synonym">Hansenula polymorpha</name>
    <dbReference type="NCBI Taxonomy" id="870730"/>
    <lineage>
        <taxon>Eukaryota</taxon>
        <taxon>Fungi</taxon>
        <taxon>Dikarya</taxon>
        <taxon>Ascomycota</taxon>
        <taxon>Saccharomycotina</taxon>
        <taxon>Pichiomycetes</taxon>
        <taxon>Pichiales</taxon>
        <taxon>Pichiaceae</taxon>
        <taxon>Ogataea</taxon>
    </lineage>
</organism>